<evidence type="ECO:0000313" key="2">
    <source>
        <dbReference type="EMBL" id="XBV23087.1"/>
    </source>
</evidence>
<reference evidence="2" key="1">
    <citation type="submission" date="2024-06" db="EMBL/GenBank/DDBJ databases">
        <title>Kribbella sp. strain HUAS MG21 genome sequences.</title>
        <authorList>
            <person name="Mo P."/>
        </authorList>
    </citation>
    <scope>NUCLEOTIDE SEQUENCE</scope>
    <source>
        <strain evidence="2">HUAS MG21</strain>
    </source>
</reference>
<gene>
    <name evidence="2" type="ORF">ABN611_31520</name>
</gene>
<dbReference type="RefSeq" id="WP_350275925.1">
    <property type="nucleotide sequence ID" value="NZ_CP158165.1"/>
</dbReference>
<evidence type="ECO:0000256" key="1">
    <source>
        <dbReference type="SAM" id="Phobius"/>
    </source>
</evidence>
<feature type="transmembrane region" description="Helical" evidence="1">
    <location>
        <begin position="148"/>
        <end position="167"/>
    </location>
</feature>
<accession>A0AAU7T8B4</accession>
<organism evidence="2">
    <name type="scientific">Kribbella sp. HUAS MG21</name>
    <dbReference type="NCBI Taxonomy" id="3160966"/>
    <lineage>
        <taxon>Bacteria</taxon>
        <taxon>Bacillati</taxon>
        <taxon>Actinomycetota</taxon>
        <taxon>Actinomycetes</taxon>
        <taxon>Propionibacteriales</taxon>
        <taxon>Kribbellaceae</taxon>
        <taxon>Kribbella</taxon>
    </lineage>
</organism>
<name>A0AAU7T8B4_9ACTN</name>
<protein>
    <recommendedName>
        <fullName evidence="3">DUF4386 family protein</fullName>
    </recommendedName>
</protein>
<feature type="transmembrane region" description="Helical" evidence="1">
    <location>
        <begin position="67"/>
        <end position="90"/>
    </location>
</feature>
<feature type="transmembrane region" description="Helical" evidence="1">
    <location>
        <begin position="199"/>
        <end position="217"/>
    </location>
</feature>
<dbReference type="EMBL" id="CP158165">
    <property type="protein sequence ID" value="XBV23087.1"/>
    <property type="molecule type" value="Genomic_DNA"/>
</dbReference>
<evidence type="ECO:0008006" key="3">
    <source>
        <dbReference type="Google" id="ProtNLM"/>
    </source>
</evidence>
<dbReference type="AlphaFoldDB" id="A0AAU7T8B4"/>
<proteinExistence type="predicted"/>
<keyword evidence="1" id="KW-1133">Transmembrane helix</keyword>
<keyword evidence="1" id="KW-0472">Membrane</keyword>
<sequence length="226" mass="24262">MVGETTQLRDQWRTASLTGGTAGLAGLVLVGTSQALVQVGGGEPAFDAPGEEILRFFEARHDTLYTIGTYLGVLAVLALACFVSVLWALLREAEGNPAWRSAFALTSGITFVALLMSPGWELAGYRTDEGVDAQLARYAFDMGNLGFANAWVAMAGFLAAAGWIMVGTPALPSWLGWTALAAALGFLLGRAFWTTSIWLIPYAVFWLWVVVTSIQLLRGRLRGRSV</sequence>
<keyword evidence="1" id="KW-0812">Transmembrane</keyword>
<feature type="transmembrane region" description="Helical" evidence="1">
    <location>
        <begin position="102"/>
        <end position="120"/>
    </location>
</feature>